<feature type="compositionally biased region" description="Low complexity" evidence="1">
    <location>
        <begin position="18"/>
        <end position="34"/>
    </location>
</feature>
<name>A0AAN6MAR0_9PEZI</name>
<reference evidence="2" key="2">
    <citation type="submission" date="2023-05" db="EMBL/GenBank/DDBJ databases">
        <authorList>
            <consortium name="Lawrence Berkeley National Laboratory"/>
            <person name="Steindorff A."/>
            <person name="Hensen N."/>
            <person name="Bonometti L."/>
            <person name="Westerberg I."/>
            <person name="Brannstrom I.O."/>
            <person name="Guillou S."/>
            <person name="Cros-Aarteil S."/>
            <person name="Calhoun S."/>
            <person name="Haridas S."/>
            <person name="Kuo A."/>
            <person name="Mondo S."/>
            <person name="Pangilinan J."/>
            <person name="Riley R."/>
            <person name="Labutti K."/>
            <person name="Andreopoulos B."/>
            <person name="Lipzen A."/>
            <person name="Chen C."/>
            <person name="Yanf M."/>
            <person name="Daum C."/>
            <person name="Ng V."/>
            <person name="Clum A."/>
            <person name="Ohm R."/>
            <person name="Martin F."/>
            <person name="Silar P."/>
            <person name="Natvig D."/>
            <person name="Lalanne C."/>
            <person name="Gautier V."/>
            <person name="Ament-Velasquez S.L."/>
            <person name="Kruys A."/>
            <person name="Hutchinson M.I."/>
            <person name="Powell A.J."/>
            <person name="Barry K."/>
            <person name="Miller A.N."/>
            <person name="Grigoriev I.V."/>
            <person name="Debuchy R."/>
            <person name="Gladieux P."/>
            <person name="Thoren M.H."/>
            <person name="Johannesson H."/>
        </authorList>
    </citation>
    <scope>NUCLEOTIDE SEQUENCE</scope>
    <source>
        <strain evidence="2">CBS 103.79</strain>
    </source>
</reference>
<feature type="region of interest" description="Disordered" evidence="1">
    <location>
        <begin position="1"/>
        <end position="38"/>
    </location>
</feature>
<comment type="caution">
    <text evidence="2">The sequence shown here is derived from an EMBL/GenBank/DDBJ whole genome shotgun (WGS) entry which is preliminary data.</text>
</comment>
<dbReference type="Proteomes" id="UP001303889">
    <property type="component" value="Unassembled WGS sequence"/>
</dbReference>
<keyword evidence="3" id="KW-1185">Reference proteome</keyword>
<proteinExistence type="predicted"/>
<evidence type="ECO:0000313" key="3">
    <source>
        <dbReference type="Proteomes" id="UP001303889"/>
    </source>
</evidence>
<protein>
    <submittedName>
        <fullName evidence="2">Uncharacterized protein</fullName>
    </submittedName>
</protein>
<organism evidence="2 3">
    <name type="scientific">Staphylotrichum tortipilum</name>
    <dbReference type="NCBI Taxonomy" id="2831512"/>
    <lineage>
        <taxon>Eukaryota</taxon>
        <taxon>Fungi</taxon>
        <taxon>Dikarya</taxon>
        <taxon>Ascomycota</taxon>
        <taxon>Pezizomycotina</taxon>
        <taxon>Sordariomycetes</taxon>
        <taxon>Sordariomycetidae</taxon>
        <taxon>Sordariales</taxon>
        <taxon>Chaetomiaceae</taxon>
        <taxon>Staphylotrichum</taxon>
    </lineage>
</organism>
<evidence type="ECO:0000256" key="1">
    <source>
        <dbReference type="SAM" id="MobiDB-lite"/>
    </source>
</evidence>
<feature type="compositionally biased region" description="Low complexity" evidence="1">
    <location>
        <begin position="210"/>
        <end position="224"/>
    </location>
</feature>
<dbReference type="AlphaFoldDB" id="A0AAN6MAR0"/>
<accession>A0AAN6MAR0</accession>
<feature type="region of interest" description="Disordered" evidence="1">
    <location>
        <begin position="210"/>
        <end position="266"/>
    </location>
</feature>
<reference evidence="2" key="1">
    <citation type="journal article" date="2023" name="Mol. Phylogenet. Evol.">
        <title>Genome-scale phylogeny and comparative genomics of the fungal order Sordariales.</title>
        <authorList>
            <person name="Hensen N."/>
            <person name="Bonometti L."/>
            <person name="Westerberg I."/>
            <person name="Brannstrom I.O."/>
            <person name="Guillou S."/>
            <person name="Cros-Aarteil S."/>
            <person name="Calhoun S."/>
            <person name="Haridas S."/>
            <person name="Kuo A."/>
            <person name="Mondo S."/>
            <person name="Pangilinan J."/>
            <person name="Riley R."/>
            <person name="LaButti K."/>
            <person name="Andreopoulos B."/>
            <person name="Lipzen A."/>
            <person name="Chen C."/>
            <person name="Yan M."/>
            <person name="Daum C."/>
            <person name="Ng V."/>
            <person name="Clum A."/>
            <person name="Steindorff A."/>
            <person name="Ohm R.A."/>
            <person name="Martin F."/>
            <person name="Silar P."/>
            <person name="Natvig D.O."/>
            <person name="Lalanne C."/>
            <person name="Gautier V."/>
            <person name="Ament-Velasquez S.L."/>
            <person name="Kruys A."/>
            <person name="Hutchinson M.I."/>
            <person name="Powell A.J."/>
            <person name="Barry K."/>
            <person name="Miller A.N."/>
            <person name="Grigoriev I.V."/>
            <person name="Debuchy R."/>
            <person name="Gladieux P."/>
            <person name="Hiltunen Thoren M."/>
            <person name="Johannesson H."/>
        </authorList>
    </citation>
    <scope>NUCLEOTIDE SEQUENCE</scope>
    <source>
        <strain evidence="2">CBS 103.79</strain>
    </source>
</reference>
<dbReference type="EMBL" id="MU856504">
    <property type="protein sequence ID" value="KAK3896606.1"/>
    <property type="molecule type" value="Genomic_DNA"/>
</dbReference>
<gene>
    <name evidence="2" type="ORF">C8A05DRAFT_39847</name>
</gene>
<feature type="non-terminal residue" evidence="2">
    <location>
        <position position="309"/>
    </location>
</feature>
<sequence length="309" mass="33952">MTLPSLPEDADLQGTGGISSSSSASTTPPMTPTTIDGEEATVVTSKARTLAQPAANTFDRYGSSGSGWGTVTLRMVPDPNAHGYRAAPWAACLTVRCEHVARLMDEGFHWSADNLLPDEGSMSRSLHEAPGRKTPRWVARLEVISPFLDVLAAFPLLDLSPAHVCSANAWDPRGKLVYNYNCRTPGRNYNCIYDDRPLRGWWPWPKKGTPTEAPSTLAALTATPRVSEEDSKSKNGSGSGQGDELFPYLPVKPLVRPPRRPQPQLSQDELEAYRQRLNQYRESLVRYQASLNADDMWFERAGGGCCVFL</sequence>
<evidence type="ECO:0000313" key="2">
    <source>
        <dbReference type="EMBL" id="KAK3896606.1"/>
    </source>
</evidence>